<proteinExistence type="inferred from homology"/>
<dbReference type="GO" id="GO:0046033">
    <property type="term" value="P:AMP metabolic process"/>
    <property type="evidence" value="ECO:0007669"/>
    <property type="project" value="UniProtKB-UniRule"/>
</dbReference>
<feature type="region of interest" description="LID" evidence="6">
    <location>
        <begin position="154"/>
        <end position="191"/>
    </location>
</feature>
<accession>A0A131Z8A7</accession>
<evidence type="ECO:0000256" key="2">
    <source>
        <dbReference type="ARBA" id="ARBA00022741"/>
    </source>
</evidence>
<evidence type="ECO:0000256" key="6">
    <source>
        <dbReference type="HAMAP-Rule" id="MF_03168"/>
    </source>
</evidence>
<dbReference type="Pfam" id="PF00406">
    <property type="entry name" value="ADK"/>
    <property type="match status" value="1"/>
</dbReference>
<comment type="subunit">
    <text evidence="6">Monomer.</text>
</comment>
<dbReference type="GO" id="GO:0004017">
    <property type="term" value="F:AMP kinase activity"/>
    <property type="evidence" value="ECO:0007669"/>
    <property type="project" value="UniProtKB-UniRule"/>
</dbReference>
<dbReference type="PANTHER" id="PTHR23359">
    <property type="entry name" value="NUCLEOTIDE KINASE"/>
    <property type="match status" value="1"/>
</dbReference>
<evidence type="ECO:0000256" key="3">
    <source>
        <dbReference type="ARBA" id="ARBA00022777"/>
    </source>
</evidence>
<comment type="caution">
    <text evidence="6">Lacks conserved residue(s) required for the propagation of feature annotation.</text>
</comment>
<dbReference type="Pfam" id="PF05191">
    <property type="entry name" value="ADK_lid"/>
    <property type="match status" value="1"/>
</dbReference>
<dbReference type="InterPro" id="IPR027417">
    <property type="entry name" value="P-loop_NTPase"/>
</dbReference>
<dbReference type="InterPro" id="IPR007862">
    <property type="entry name" value="Adenylate_kinase_lid-dom"/>
</dbReference>
<comment type="function">
    <text evidence="6">Catalyzes the reversible transfer of the terminal phosphate group between ATP and AMP. Plays an important role in cellular energy homeostasis and in adenine nucleotide metabolism. Adenylate kinase activity is critical for regulation of the phosphate utilization and the AMP de novo biosynthesis pathways.</text>
</comment>
<name>A0A131Z8A7_RHIAP</name>
<comment type="subcellular location">
    <subcellularLocation>
        <location evidence="6">Cytoplasm</location>
        <location evidence="6">Cytosol</location>
    </subcellularLocation>
    <subcellularLocation>
        <location evidence="6">Mitochondrion intermembrane space</location>
    </subcellularLocation>
    <text evidence="6">Predominantly mitochondrial.</text>
</comment>
<dbReference type="InterPro" id="IPR028587">
    <property type="entry name" value="AK2"/>
</dbReference>
<evidence type="ECO:0000313" key="8">
    <source>
        <dbReference type="EMBL" id="JAP86421.1"/>
    </source>
</evidence>
<feature type="region of interest" description="NMPbind" evidence="6">
    <location>
        <begin position="58"/>
        <end position="87"/>
    </location>
</feature>
<feature type="binding site" evidence="6">
    <location>
        <position position="155"/>
    </location>
    <ligand>
        <name>ATP</name>
        <dbReference type="ChEBI" id="CHEBI:30616"/>
    </ligand>
</feature>
<reference evidence="8" key="1">
    <citation type="journal article" date="2016" name="Ticks Tick Borne Dis.">
        <title>De novo assembly and annotation of the salivary gland transcriptome of Rhipicephalus appendiculatus male and female ticks during blood feeding.</title>
        <authorList>
            <person name="de Castro M.H."/>
            <person name="de Klerk D."/>
            <person name="Pienaar R."/>
            <person name="Latif A.A."/>
            <person name="Rees D.J."/>
            <person name="Mans B.J."/>
        </authorList>
    </citation>
    <scope>NUCLEOTIDE SEQUENCE</scope>
    <source>
        <tissue evidence="8">Salivary glands</tissue>
    </source>
</reference>
<keyword evidence="3 6" id="KW-0418">Kinase</keyword>
<dbReference type="NCBIfam" id="TIGR01351">
    <property type="entry name" value="adk"/>
    <property type="match status" value="1"/>
</dbReference>
<dbReference type="HAMAP" id="MF_00235">
    <property type="entry name" value="Adenylate_kinase_Adk"/>
    <property type="match status" value="1"/>
</dbReference>
<sequence length="252" mass="28097">MAPSQKPKDSNHLYAASYVPNENRQRTGINVVLLGPPGCGKGTQSPKIKEAYCVCHLATGDLLRNEISSGSEMGKKLKSTIESGQLVSDEVVIDMVAKNLDKPECSNGFILDGFPRTIVQAEKLDEMLKKRHTPLDSVIEFGIDDSLLLKRITGRLTHLPSGRTYNEYFNPPKKPMTDDVTGEPLVRRPDDNPEALKKRLVAYHKQTAPLVGYYQKRGIHSRVDATLAPQKVFENIKKIFDTAKSKDHVIFL</sequence>
<keyword evidence="2 6" id="KW-0547">Nucleotide-binding</keyword>
<dbReference type="EC" id="2.7.4.3" evidence="6"/>
<feature type="binding site" evidence="6">
    <location>
        <begin position="164"/>
        <end position="165"/>
    </location>
    <ligand>
        <name>ATP</name>
        <dbReference type="ChEBI" id="CHEBI:30616"/>
    </ligand>
</feature>
<feature type="binding site" evidence="6">
    <location>
        <begin position="113"/>
        <end position="116"/>
    </location>
    <ligand>
        <name>AMP</name>
        <dbReference type="ChEBI" id="CHEBI:456215"/>
    </ligand>
</feature>
<organism evidence="8">
    <name type="scientific">Rhipicephalus appendiculatus</name>
    <name type="common">Brown ear tick</name>
    <dbReference type="NCBI Taxonomy" id="34631"/>
    <lineage>
        <taxon>Eukaryota</taxon>
        <taxon>Metazoa</taxon>
        <taxon>Ecdysozoa</taxon>
        <taxon>Arthropoda</taxon>
        <taxon>Chelicerata</taxon>
        <taxon>Arachnida</taxon>
        <taxon>Acari</taxon>
        <taxon>Parasitiformes</taxon>
        <taxon>Ixodida</taxon>
        <taxon>Ixodoidea</taxon>
        <taxon>Ixodidae</taxon>
        <taxon>Rhipicephalinae</taxon>
        <taxon>Rhipicephalus</taxon>
        <taxon>Rhipicephalus</taxon>
    </lineage>
</organism>
<protein>
    <recommendedName>
        <fullName evidence="6">Adenylate kinase</fullName>
        <ecNumber evidence="6">2.7.4.3</ecNumber>
    </recommendedName>
    <alternativeName>
        <fullName evidence="6">ATP-AMP transphosphorylase</fullName>
    </alternativeName>
    <alternativeName>
        <fullName evidence="6">ATP:AMP phosphotransferase</fullName>
    </alternativeName>
    <alternativeName>
        <fullName evidence="6">Adenylate kinase cytosolic and mitochondrial</fullName>
    </alternativeName>
    <alternativeName>
        <fullName evidence="6">Adenylate monophosphate kinase</fullName>
    </alternativeName>
</protein>
<evidence type="ECO:0000256" key="4">
    <source>
        <dbReference type="ARBA" id="ARBA00022840"/>
    </source>
</evidence>
<keyword evidence="1 6" id="KW-0808">Transferase</keyword>
<evidence type="ECO:0000256" key="1">
    <source>
        <dbReference type="ARBA" id="ARBA00022679"/>
    </source>
</evidence>
<feature type="binding site" evidence="6">
    <location>
        <begin position="85"/>
        <end position="87"/>
    </location>
    <ligand>
        <name>AMP</name>
        <dbReference type="ChEBI" id="CHEBI:456215"/>
    </ligand>
</feature>
<dbReference type="GO" id="GO:0005524">
    <property type="term" value="F:ATP binding"/>
    <property type="evidence" value="ECO:0007669"/>
    <property type="project" value="UniProtKB-KW"/>
</dbReference>
<feature type="binding site" evidence="6">
    <location>
        <position position="59"/>
    </location>
    <ligand>
        <name>AMP</name>
        <dbReference type="ChEBI" id="CHEBI:456215"/>
    </ligand>
</feature>
<dbReference type="EMBL" id="GEDV01002136">
    <property type="protein sequence ID" value="JAP86421.1"/>
    <property type="molecule type" value="Transcribed_RNA"/>
</dbReference>
<keyword evidence="6" id="KW-0963">Cytoplasm</keyword>
<feature type="binding site" evidence="6">
    <location>
        <position position="120"/>
    </location>
    <ligand>
        <name>AMP</name>
        <dbReference type="ChEBI" id="CHEBI:456215"/>
    </ligand>
</feature>
<comment type="similarity">
    <text evidence="6">Belongs to the adenylate kinase family. AK2 subfamily.</text>
</comment>
<dbReference type="Gene3D" id="3.40.50.300">
    <property type="entry name" value="P-loop containing nucleotide triphosphate hydrolases"/>
    <property type="match status" value="1"/>
</dbReference>
<feature type="binding site" evidence="6">
    <location>
        <position position="188"/>
    </location>
    <ligand>
        <name>AMP</name>
        <dbReference type="ChEBI" id="CHEBI:456215"/>
    </ligand>
</feature>
<dbReference type="InterPro" id="IPR006259">
    <property type="entry name" value="Adenyl_kin_sub"/>
</dbReference>
<feature type="domain" description="Adenylate kinase active site lid" evidence="7">
    <location>
        <begin position="155"/>
        <end position="190"/>
    </location>
</feature>
<dbReference type="InterPro" id="IPR000850">
    <property type="entry name" value="Adenylat/UMP-CMP_kin"/>
</dbReference>
<feature type="binding site" evidence="6">
    <location>
        <position position="64"/>
    </location>
    <ligand>
        <name>AMP</name>
        <dbReference type="ChEBI" id="CHEBI:456215"/>
    </ligand>
</feature>
<dbReference type="InterPro" id="IPR033690">
    <property type="entry name" value="Adenylat_kinase_CS"/>
</dbReference>
<feature type="binding site" evidence="6">
    <location>
        <position position="227"/>
    </location>
    <ligand>
        <name>ATP</name>
        <dbReference type="ChEBI" id="CHEBI:30616"/>
    </ligand>
</feature>
<comment type="catalytic activity">
    <reaction evidence="6">
        <text>AMP + ATP = 2 ADP</text>
        <dbReference type="Rhea" id="RHEA:12973"/>
        <dbReference type="ChEBI" id="CHEBI:30616"/>
        <dbReference type="ChEBI" id="CHEBI:456215"/>
        <dbReference type="ChEBI" id="CHEBI:456216"/>
        <dbReference type="EC" id="2.7.4.3"/>
    </reaction>
</comment>
<dbReference type="AlphaFoldDB" id="A0A131Z8A7"/>
<dbReference type="SUPFAM" id="SSF52540">
    <property type="entry name" value="P-loop containing nucleoside triphosphate hydrolases"/>
    <property type="match status" value="1"/>
</dbReference>
<evidence type="ECO:0000259" key="7">
    <source>
        <dbReference type="Pfam" id="PF05191"/>
    </source>
</evidence>
<dbReference type="GO" id="GO:0006172">
    <property type="term" value="P:ADP biosynthetic process"/>
    <property type="evidence" value="ECO:0007669"/>
    <property type="project" value="UniProtKB-UniRule"/>
</dbReference>
<dbReference type="NCBIfam" id="NF001381">
    <property type="entry name" value="PRK00279.1-3"/>
    <property type="match status" value="1"/>
</dbReference>
<dbReference type="GO" id="GO:0005758">
    <property type="term" value="C:mitochondrial intermembrane space"/>
    <property type="evidence" value="ECO:0007669"/>
    <property type="project" value="UniProtKB-SubCell"/>
</dbReference>
<evidence type="ECO:0000256" key="5">
    <source>
        <dbReference type="ARBA" id="ARBA00023128"/>
    </source>
</evidence>
<dbReference type="PROSITE" id="PS00113">
    <property type="entry name" value="ADENYLATE_KINASE"/>
    <property type="match status" value="1"/>
</dbReference>
<dbReference type="GO" id="GO:0005829">
    <property type="term" value="C:cytosol"/>
    <property type="evidence" value="ECO:0007669"/>
    <property type="project" value="UniProtKB-SubCell"/>
</dbReference>
<keyword evidence="4 6" id="KW-0067">ATP-binding</keyword>
<comment type="domain">
    <text evidence="6">Consists of three domains, a large central CORE domain and two small peripheral domains, NMPbind and LID, which undergo movements during catalysis. The LID domain closes over the site of phosphoryl transfer upon ATP binding. Assembling and dissambling the active center during each catalytic cycle provides an effective means to prevent ATP hydrolysis.</text>
</comment>
<dbReference type="HAMAP" id="MF_03168">
    <property type="entry name" value="Adenylate_kinase_AK2"/>
    <property type="match status" value="1"/>
</dbReference>
<dbReference type="PRINTS" id="PR00094">
    <property type="entry name" value="ADENYLTKNASE"/>
</dbReference>
<keyword evidence="5 6" id="KW-0496">Mitochondrion</keyword>
<dbReference type="FunFam" id="3.40.50.300:FF:000106">
    <property type="entry name" value="Adenylate kinase mitochondrial"/>
    <property type="match status" value="1"/>
</dbReference>
<dbReference type="GO" id="GO:0046034">
    <property type="term" value="P:ATP metabolic process"/>
    <property type="evidence" value="ECO:0007669"/>
    <property type="project" value="UniProtKB-UniRule"/>
</dbReference>
<feature type="binding site" evidence="6">
    <location>
        <position position="199"/>
    </location>
    <ligand>
        <name>AMP</name>
        <dbReference type="ChEBI" id="CHEBI:456215"/>
    </ligand>
</feature>
<dbReference type="CDD" id="cd01428">
    <property type="entry name" value="ADK"/>
    <property type="match status" value="1"/>
</dbReference>